<dbReference type="GO" id="GO:0004888">
    <property type="term" value="F:transmembrane signaling receptor activity"/>
    <property type="evidence" value="ECO:0007669"/>
    <property type="project" value="TreeGrafter"/>
</dbReference>
<evidence type="ECO:0000256" key="5">
    <source>
        <dbReference type="ARBA" id="ARBA00023157"/>
    </source>
</evidence>
<evidence type="ECO:0000256" key="9">
    <source>
        <dbReference type="SAM" id="Phobius"/>
    </source>
</evidence>
<dbReference type="GO" id="GO:0009897">
    <property type="term" value="C:external side of plasma membrane"/>
    <property type="evidence" value="ECO:0007669"/>
    <property type="project" value="TreeGrafter"/>
</dbReference>
<dbReference type="CDD" id="cd00096">
    <property type="entry name" value="Ig"/>
    <property type="match status" value="2"/>
</dbReference>
<evidence type="ECO:0000256" key="3">
    <source>
        <dbReference type="ARBA" id="ARBA00022729"/>
    </source>
</evidence>
<feature type="domain" description="Ig-like" evidence="10">
    <location>
        <begin position="472"/>
        <end position="559"/>
    </location>
</feature>
<dbReference type="Ensembl" id="ENSCAFT00020005316.1">
    <property type="protein sequence ID" value="ENSCAFP00020004594.1"/>
    <property type="gene ID" value="ENSCAFG00020003785.1"/>
</dbReference>
<dbReference type="GO" id="GO:0042113">
    <property type="term" value="P:B cell activation"/>
    <property type="evidence" value="ECO:0007669"/>
    <property type="project" value="Ensembl"/>
</dbReference>
<dbReference type="SMART" id="SM00409">
    <property type="entry name" value="IG"/>
    <property type="match status" value="8"/>
</dbReference>
<feature type="region of interest" description="Disordered" evidence="8">
    <location>
        <begin position="854"/>
        <end position="873"/>
    </location>
</feature>
<evidence type="ECO:0000256" key="6">
    <source>
        <dbReference type="ARBA" id="ARBA00023180"/>
    </source>
</evidence>
<dbReference type="Pfam" id="PF13927">
    <property type="entry name" value="Ig_3"/>
    <property type="match status" value="1"/>
</dbReference>
<keyword evidence="3" id="KW-0732">Signal</keyword>
<feature type="domain" description="Ig-like" evidence="10">
    <location>
        <begin position="565"/>
        <end position="652"/>
    </location>
</feature>
<dbReference type="GeneTree" id="ENSGT01050000244808"/>
<evidence type="ECO:0000256" key="4">
    <source>
        <dbReference type="ARBA" id="ARBA00023136"/>
    </source>
</evidence>
<organism evidence="11 12">
    <name type="scientific">Canis lupus dingo</name>
    <name type="common">dingo</name>
    <dbReference type="NCBI Taxonomy" id="286419"/>
    <lineage>
        <taxon>Eukaryota</taxon>
        <taxon>Metazoa</taxon>
        <taxon>Chordata</taxon>
        <taxon>Craniata</taxon>
        <taxon>Vertebrata</taxon>
        <taxon>Euteleostomi</taxon>
        <taxon>Mammalia</taxon>
        <taxon>Eutheria</taxon>
        <taxon>Laurasiatheria</taxon>
        <taxon>Carnivora</taxon>
        <taxon>Caniformia</taxon>
        <taxon>Canidae</taxon>
        <taxon>Canis</taxon>
    </lineage>
</organism>
<feature type="domain" description="Ig-like" evidence="10">
    <location>
        <begin position="287"/>
        <end position="371"/>
    </location>
</feature>
<feature type="transmembrane region" description="Helical" evidence="9">
    <location>
        <begin position="825"/>
        <end position="848"/>
    </location>
</feature>
<dbReference type="InterPro" id="IPR013783">
    <property type="entry name" value="Ig-like_fold"/>
</dbReference>
<dbReference type="InterPro" id="IPR050488">
    <property type="entry name" value="Ig_Fc_receptor"/>
</dbReference>
<evidence type="ECO:0000259" key="10">
    <source>
        <dbReference type="PROSITE" id="PS50835"/>
    </source>
</evidence>
<dbReference type="GO" id="GO:0006955">
    <property type="term" value="P:immune response"/>
    <property type="evidence" value="ECO:0007669"/>
    <property type="project" value="TreeGrafter"/>
</dbReference>
<dbReference type="InterPro" id="IPR003599">
    <property type="entry name" value="Ig_sub"/>
</dbReference>
<keyword evidence="7" id="KW-0393">Immunoglobulin domain</keyword>
<reference evidence="11" key="2">
    <citation type="submission" date="2025-09" db="UniProtKB">
        <authorList>
            <consortium name="Ensembl"/>
        </authorList>
    </citation>
    <scope>IDENTIFICATION</scope>
</reference>
<dbReference type="InterPro" id="IPR036179">
    <property type="entry name" value="Ig-like_dom_sf"/>
</dbReference>
<dbReference type="AlphaFoldDB" id="A0A8C0JQJ1"/>
<evidence type="ECO:0000256" key="7">
    <source>
        <dbReference type="ARBA" id="ARBA00023319"/>
    </source>
</evidence>
<gene>
    <name evidence="11" type="primary">FCRL5</name>
</gene>
<keyword evidence="12" id="KW-1185">Reference proteome</keyword>
<keyword evidence="5" id="KW-1015">Disulfide bond</keyword>
<evidence type="ECO:0000313" key="11">
    <source>
        <dbReference type="Ensembl" id="ENSCAFP00020004594.1"/>
    </source>
</evidence>
<dbReference type="InterPro" id="IPR003598">
    <property type="entry name" value="Ig_sub2"/>
</dbReference>
<dbReference type="Gene3D" id="2.60.40.10">
    <property type="entry name" value="Immunoglobulins"/>
    <property type="match status" value="8"/>
</dbReference>
<dbReference type="SUPFAM" id="SSF48726">
    <property type="entry name" value="Immunoglobulin"/>
    <property type="match status" value="8"/>
</dbReference>
<reference evidence="11" key="1">
    <citation type="submission" date="2025-08" db="UniProtKB">
        <authorList>
            <consortium name="Ensembl"/>
        </authorList>
    </citation>
    <scope>IDENTIFICATION</scope>
</reference>
<keyword evidence="9" id="KW-1133">Transmembrane helix</keyword>
<evidence type="ECO:0000256" key="1">
    <source>
        <dbReference type="ARBA" id="ARBA00004236"/>
    </source>
</evidence>
<dbReference type="Proteomes" id="UP000694391">
    <property type="component" value="Unplaced"/>
</dbReference>
<feature type="domain" description="Ig-like" evidence="10">
    <location>
        <begin position="379"/>
        <end position="466"/>
    </location>
</feature>
<feature type="domain" description="Ig-like" evidence="10">
    <location>
        <begin position="20"/>
        <end position="96"/>
    </location>
</feature>
<dbReference type="GO" id="GO:0043235">
    <property type="term" value="C:receptor complex"/>
    <property type="evidence" value="ECO:0007669"/>
    <property type="project" value="Ensembl"/>
</dbReference>
<dbReference type="PROSITE" id="PS50835">
    <property type="entry name" value="IG_LIKE"/>
    <property type="match status" value="6"/>
</dbReference>
<name>A0A8C0JQJ1_CANLU</name>
<evidence type="ECO:0000256" key="2">
    <source>
        <dbReference type="ARBA" id="ARBA00022475"/>
    </source>
</evidence>
<dbReference type="Pfam" id="PF13895">
    <property type="entry name" value="Ig_2"/>
    <property type="match status" value="6"/>
</dbReference>
<dbReference type="GO" id="GO:0007166">
    <property type="term" value="P:cell surface receptor signaling pathway"/>
    <property type="evidence" value="ECO:0007669"/>
    <property type="project" value="TreeGrafter"/>
</dbReference>
<feature type="compositionally biased region" description="Low complexity" evidence="8">
    <location>
        <begin position="858"/>
        <end position="869"/>
    </location>
</feature>
<protein>
    <submittedName>
        <fullName evidence="11">Fc receptor like 5</fullName>
    </submittedName>
</protein>
<dbReference type="PANTHER" id="PTHR11481">
    <property type="entry name" value="IMMUNOGLOBULIN FC RECEPTOR"/>
    <property type="match status" value="1"/>
</dbReference>
<dbReference type="InterPro" id="IPR007110">
    <property type="entry name" value="Ig-like_dom"/>
</dbReference>
<sequence length="976" mass="104922">CSSLALSVFAAPVSGQFAVPKAVISLHPPWTVFFKGDAVTLTCHVSHIYTAKNRELYQWYLGTEILREIPGNTLKVQNSGEYKCQTQNSLLSDGVTLIFSTAKLILQAPPSVFEGDSVTLKCQANVDLALKNKSLYKNGKMLKILDESSSFHIQQAGLKDNGEYHCAGSEINCSFSSNRIKIQVQELFPHPVLRSRPSWTTSGNQLTLICETQLPPQKSDVQLQFRFFKDGQIVEEGSKNFLKIWNPSSGMNKGPSYYWCEAHTVTSNVCKKSQKSQIHVEVPVSRPVLTLSPPRAQALEGHRVTLHCETRRGSTPILYQFYHGDVLLKSSSTHTARASFSITLTAESSGKYSCTANNGFGPQRSDTRSLSVTVPASRPILTLRVPGTRAVVGDVMELHCEAHKGSPPILYRFYHDNVFLRSSRPPSGRGTSFNLSLTPEHSGSYACEADNGQGAQRSDTASLRVTVPASRPVLTLRVPGTQAVVGDVMELHCEAHKGSPPILYRFYHDDVFLGSSSAASGGRASFNLFLTPEHSGSYACEADNGLGAQRSDTASLKVTVPASRPVLTLRVPGTQAVVGDVMELHCEAHRGSPPILYQFYYDDVFLGSSSAASGGRASFNLSLTPEHSGSYACEADNGLGAQRSEVVPLNVTVPASRPILTLRAPGAQAFPGDVMELHCEAHRGSPPILYRFYHDNVILGSSSVPSGGGASFNLSLTEEHTGNYSCEADNGLGAQCSEAVTLSISGKFPVPRPQMWTNISSKVLYLVLFSTGGQGGSLTLELTGGHRPSQPCGLASAAHMCLRDKSLFLGCLRSPGLTGSRLGPVATGVAGGLFGMGGLAVVALLLYCRLPRKAGRTSDPSRNPSNSDPQEPTYYNVPGWIELQPVYSNVNPKGGDVVYSEVRRIQEGNKHAGKTCGPLALKVPTVQGWPPSLLQIWADQTQSRPCTGFAGFLHLHLSTLLGSSAPPSRGASSIPH</sequence>
<comment type="subcellular location">
    <subcellularLocation>
        <location evidence="1">Cell membrane</location>
    </subcellularLocation>
</comment>
<keyword evidence="4 9" id="KW-0472">Membrane</keyword>
<feature type="domain" description="Ig-like" evidence="10">
    <location>
        <begin position="658"/>
        <end position="745"/>
    </location>
</feature>
<evidence type="ECO:0000256" key="8">
    <source>
        <dbReference type="SAM" id="MobiDB-lite"/>
    </source>
</evidence>
<keyword evidence="6" id="KW-0325">Glycoprotein</keyword>
<keyword evidence="9" id="KW-0812">Transmembrane</keyword>
<dbReference type="SMART" id="SM00408">
    <property type="entry name" value="IGc2"/>
    <property type="match status" value="7"/>
</dbReference>
<evidence type="ECO:0000313" key="12">
    <source>
        <dbReference type="Proteomes" id="UP000694391"/>
    </source>
</evidence>
<dbReference type="FunFam" id="2.60.40.10:FF:000357">
    <property type="entry name" value="Fc receptor like 1"/>
    <property type="match status" value="5"/>
</dbReference>
<dbReference type="PANTHER" id="PTHR11481:SF68">
    <property type="entry name" value="FC RECEPTOR-LIKE PROTEIN 5"/>
    <property type="match status" value="1"/>
</dbReference>
<accession>A0A8C0JQJ1</accession>
<proteinExistence type="predicted"/>
<keyword evidence="2" id="KW-1003">Cell membrane</keyword>
<dbReference type="GO" id="GO:0015026">
    <property type="term" value="F:coreceptor activity"/>
    <property type="evidence" value="ECO:0007669"/>
    <property type="project" value="Ensembl"/>
</dbReference>